<accession>W1P9S2</accession>
<proteinExistence type="predicted"/>
<organism evidence="1 2">
    <name type="scientific">Amborella trichopoda</name>
    <dbReference type="NCBI Taxonomy" id="13333"/>
    <lineage>
        <taxon>Eukaryota</taxon>
        <taxon>Viridiplantae</taxon>
        <taxon>Streptophyta</taxon>
        <taxon>Embryophyta</taxon>
        <taxon>Tracheophyta</taxon>
        <taxon>Spermatophyta</taxon>
        <taxon>Magnoliopsida</taxon>
        <taxon>Amborellales</taxon>
        <taxon>Amborellaceae</taxon>
        <taxon>Amborella</taxon>
    </lineage>
</organism>
<keyword evidence="2" id="KW-1185">Reference proteome</keyword>
<sequence>MNKKNEEEMEEALKSNANGRTRELLTCCRNACWVVFVSAPKFVFYCATAALHIYREVRDVGFDEGGIGFSSC</sequence>
<evidence type="ECO:0000313" key="1">
    <source>
        <dbReference type="EMBL" id="ERN03730.1"/>
    </source>
</evidence>
<gene>
    <name evidence="1" type="ORF">AMTR_s00078p00032530</name>
</gene>
<dbReference type="HOGENOM" id="CLU_2725583_0_0_1"/>
<evidence type="ECO:0000313" key="2">
    <source>
        <dbReference type="Proteomes" id="UP000017836"/>
    </source>
</evidence>
<dbReference type="AlphaFoldDB" id="W1P9S2"/>
<dbReference type="Proteomes" id="UP000017836">
    <property type="component" value="Unassembled WGS sequence"/>
</dbReference>
<reference evidence="2" key="1">
    <citation type="journal article" date="2013" name="Science">
        <title>The Amborella genome and the evolution of flowering plants.</title>
        <authorList>
            <consortium name="Amborella Genome Project"/>
        </authorList>
    </citation>
    <scope>NUCLEOTIDE SEQUENCE [LARGE SCALE GENOMIC DNA]</scope>
</reference>
<dbReference type="Gramene" id="ERN03730">
    <property type="protein sequence ID" value="ERN03730"/>
    <property type="gene ID" value="AMTR_s00078p00032530"/>
</dbReference>
<protein>
    <submittedName>
        <fullName evidence="1">Uncharacterized protein</fullName>
    </submittedName>
</protein>
<name>W1P9S2_AMBTC</name>
<dbReference type="EMBL" id="KI394330">
    <property type="protein sequence ID" value="ERN03730.1"/>
    <property type="molecule type" value="Genomic_DNA"/>
</dbReference>